<evidence type="ECO:0000313" key="8">
    <source>
        <dbReference type="EMBL" id="PSS16264.1"/>
    </source>
</evidence>
<dbReference type="CDD" id="cd05476">
    <property type="entry name" value="pepsin_A_like_plant"/>
    <property type="match status" value="1"/>
</dbReference>
<dbReference type="Gene3D" id="2.40.70.10">
    <property type="entry name" value="Acid Proteases"/>
    <property type="match status" value="2"/>
</dbReference>
<dbReference type="InterPro" id="IPR032861">
    <property type="entry name" value="TAXi_N"/>
</dbReference>
<dbReference type="PANTHER" id="PTHR47967">
    <property type="entry name" value="OS07G0603500 PROTEIN-RELATED"/>
    <property type="match status" value="1"/>
</dbReference>
<dbReference type="Pfam" id="PF14543">
    <property type="entry name" value="TAXi_N"/>
    <property type="match status" value="1"/>
</dbReference>
<dbReference type="InterPro" id="IPR034161">
    <property type="entry name" value="Pepsin-like_plant"/>
</dbReference>
<evidence type="ECO:0000256" key="3">
    <source>
        <dbReference type="ARBA" id="ARBA00022750"/>
    </source>
</evidence>
<dbReference type="InterPro" id="IPR032799">
    <property type="entry name" value="TAXi_C"/>
</dbReference>
<dbReference type="EMBL" id="NKQK01000012">
    <property type="protein sequence ID" value="PSS16264.1"/>
    <property type="molecule type" value="Genomic_DNA"/>
</dbReference>
<evidence type="ECO:0000256" key="6">
    <source>
        <dbReference type="SAM" id="SignalP"/>
    </source>
</evidence>
<dbReference type="OrthoDB" id="1072226at2759"/>
<dbReference type="GO" id="GO:0005576">
    <property type="term" value="C:extracellular region"/>
    <property type="evidence" value="ECO:0007669"/>
    <property type="project" value="TreeGrafter"/>
</dbReference>
<keyword evidence="3" id="KW-0064">Aspartyl protease</keyword>
<dbReference type="AlphaFoldDB" id="A0A2R6QWX5"/>
<evidence type="ECO:0000256" key="5">
    <source>
        <dbReference type="ARBA" id="ARBA00023180"/>
    </source>
</evidence>
<dbReference type="GO" id="GO:0006508">
    <property type="term" value="P:proteolysis"/>
    <property type="evidence" value="ECO:0007669"/>
    <property type="project" value="UniProtKB-KW"/>
</dbReference>
<dbReference type="SUPFAM" id="SSF50630">
    <property type="entry name" value="Acid proteases"/>
    <property type="match status" value="1"/>
</dbReference>
<dbReference type="Gramene" id="PSS16264">
    <property type="protein sequence ID" value="PSS16264"/>
    <property type="gene ID" value="CEY00_Acc13761"/>
</dbReference>
<dbReference type="Proteomes" id="UP000241394">
    <property type="component" value="Chromosome LG12"/>
</dbReference>
<dbReference type="InterPro" id="IPR033121">
    <property type="entry name" value="PEPTIDASE_A1"/>
</dbReference>
<dbReference type="PROSITE" id="PS51767">
    <property type="entry name" value="PEPTIDASE_A1"/>
    <property type="match status" value="1"/>
</dbReference>
<dbReference type="InterPro" id="IPR051708">
    <property type="entry name" value="Plant_Aspart_Prot_A1"/>
</dbReference>
<dbReference type="OMA" id="YNNECVY"/>
<comment type="caution">
    <text evidence="8">The sequence shown here is derived from an EMBL/GenBank/DDBJ whole genome shotgun (WGS) entry which is preliminary data.</text>
</comment>
<accession>A0A2R6QWX5</accession>
<dbReference type="GO" id="GO:0004190">
    <property type="term" value="F:aspartic-type endopeptidase activity"/>
    <property type="evidence" value="ECO:0007669"/>
    <property type="project" value="UniProtKB-KW"/>
</dbReference>
<dbReference type="PANTHER" id="PTHR47967:SF70">
    <property type="entry name" value="ASPARTIC PROTEINASE CDR1-LIKE"/>
    <property type="match status" value="1"/>
</dbReference>
<dbReference type="STRING" id="1590841.A0A2R6QWX5"/>
<reference evidence="8 9" key="1">
    <citation type="submission" date="2017-07" db="EMBL/GenBank/DDBJ databases">
        <title>An improved, manually edited Actinidia chinensis var. chinensis (kiwifruit) genome highlights the challenges associated with draft genomes and gene prediction in plants.</title>
        <authorList>
            <person name="Pilkington S."/>
            <person name="Crowhurst R."/>
            <person name="Hilario E."/>
            <person name="Nardozza S."/>
            <person name="Fraser L."/>
            <person name="Peng Y."/>
            <person name="Gunaseelan K."/>
            <person name="Simpson R."/>
            <person name="Tahir J."/>
            <person name="Deroles S."/>
            <person name="Templeton K."/>
            <person name="Luo Z."/>
            <person name="Davy M."/>
            <person name="Cheng C."/>
            <person name="Mcneilage M."/>
            <person name="Scaglione D."/>
            <person name="Liu Y."/>
            <person name="Zhang Q."/>
            <person name="Datson P."/>
            <person name="De Silva N."/>
            <person name="Gardiner S."/>
            <person name="Bassett H."/>
            <person name="Chagne D."/>
            <person name="Mccallum J."/>
            <person name="Dzierzon H."/>
            <person name="Deng C."/>
            <person name="Wang Y.-Y."/>
            <person name="Barron N."/>
            <person name="Manako K."/>
            <person name="Bowen J."/>
            <person name="Foster T."/>
            <person name="Erridge Z."/>
            <person name="Tiffin H."/>
            <person name="Waite C."/>
            <person name="Davies K."/>
            <person name="Grierson E."/>
            <person name="Laing W."/>
            <person name="Kirk R."/>
            <person name="Chen X."/>
            <person name="Wood M."/>
            <person name="Montefiori M."/>
            <person name="Brummell D."/>
            <person name="Schwinn K."/>
            <person name="Catanach A."/>
            <person name="Fullerton C."/>
            <person name="Li D."/>
            <person name="Meiyalaghan S."/>
            <person name="Nieuwenhuizen N."/>
            <person name="Read N."/>
            <person name="Prakash R."/>
            <person name="Hunter D."/>
            <person name="Zhang H."/>
            <person name="Mckenzie M."/>
            <person name="Knabel M."/>
            <person name="Harris A."/>
            <person name="Allan A."/>
            <person name="Chen A."/>
            <person name="Janssen B."/>
            <person name="Plunkett B."/>
            <person name="Dwamena C."/>
            <person name="Voogd C."/>
            <person name="Leif D."/>
            <person name="Lafferty D."/>
            <person name="Souleyre E."/>
            <person name="Varkonyi-Gasic E."/>
            <person name="Gambi F."/>
            <person name="Hanley J."/>
            <person name="Yao J.-L."/>
            <person name="Cheung J."/>
            <person name="David K."/>
            <person name="Warren B."/>
            <person name="Marsh K."/>
            <person name="Snowden K."/>
            <person name="Lin-Wang K."/>
            <person name="Brian L."/>
            <person name="Martinez-Sanchez M."/>
            <person name="Wang M."/>
            <person name="Ileperuma N."/>
            <person name="Macnee N."/>
            <person name="Campin R."/>
            <person name="Mcatee P."/>
            <person name="Drummond R."/>
            <person name="Espley R."/>
            <person name="Ireland H."/>
            <person name="Wu R."/>
            <person name="Atkinson R."/>
            <person name="Karunairetnam S."/>
            <person name="Bulley S."/>
            <person name="Chunkath S."/>
            <person name="Hanley Z."/>
            <person name="Storey R."/>
            <person name="Thrimawithana A."/>
            <person name="Thomson S."/>
            <person name="David C."/>
            <person name="Testolin R."/>
        </authorList>
    </citation>
    <scope>NUCLEOTIDE SEQUENCE [LARGE SCALE GENOMIC DNA]</scope>
    <source>
        <strain evidence="9">cv. Red5</strain>
        <tissue evidence="8">Young leaf</tissue>
    </source>
</reference>
<evidence type="ECO:0000259" key="7">
    <source>
        <dbReference type="PROSITE" id="PS51767"/>
    </source>
</evidence>
<keyword evidence="4" id="KW-0378">Hydrolase</keyword>
<dbReference type="InterPro" id="IPR021109">
    <property type="entry name" value="Peptidase_aspartic_dom_sf"/>
</dbReference>
<protein>
    <submittedName>
        <fullName evidence="8">Aspartic proteinase</fullName>
    </submittedName>
</protein>
<keyword evidence="6" id="KW-0732">Signal</keyword>
<reference evidence="9" key="2">
    <citation type="journal article" date="2018" name="BMC Genomics">
        <title>A manually annotated Actinidia chinensis var. chinensis (kiwifruit) genome highlights the challenges associated with draft genomes and gene prediction in plants.</title>
        <authorList>
            <person name="Pilkington S.M."/>
            <person name="Crowhurst R."/>
            <person name="Hilario E."/>
            <person name="Nardozza S."/>
            <person name="Fraser L."/>
            <person name="Peng Y."/>
            <person name="Gunaseelan K."/>
            <person name="Simpson R."/>
            <person name="Tahir J."/>
            <person name="Deroles S.C."/>
            <person name="Templeton K."/>
            <person name="Luo Z."/>
            <person name="Davy M."/>
            <person name="Cheng C."/>
            <person name="McNeilage M."/>
            <person name="Scaglione D."/>
            <person name="Liu Y."/>
            <person name="Zhang Q."/>
            <person name="Datson P."/>
            <person name="De Silva N."/>
            <person name="Gardiner S.E."/>
            <person name="Bassett H."/>
            <person name="Chagne D."/>
            <person name="McCallum J."/>
            <person name="Dzierzon H."/>
            <person name="Deng C."/>
            <person name="Wang Y.Y."/>
            <person name="Barron L."/>
            <person name="Manako K."/>
            <person name="Bowen J."/>
            <person name="Foster T.M."/>
            <person name="Erridge Z.A."/>
            <person name="Tiffin H."/>
            <person name="Waite C.N."/>
            <person name="Davies K.M."/>
            <person name="Grierson E.P."/>
            <person name="Laing W.A."/>
            <person name="Kirk R."/>
            <person name="Chen X."/>
            <person name="Wood M."/>
            <person name="Montefiori M."/>
            <person name="Brummell D.A."/>
            <person name="Schwinn K.E."/>
            <person name="Catanach A."/>
            <person name="Fullerton C."/>
            <person name="Li D."/>
            <person name="Meiyalaghan S."/>
            <person name="Nieuwenhuizen N."/>
            <person name="Read N."/>
            <person name="Prakash R."/>
            <person name="Hunter D."/>
            <person name="Zhang H."/>
            <person name="McKenzie M."/>
            <person name="Knabel M."/>
            <person name="Harris A."/>
            <person name="Allan A.C."/>
            <person name="Gleave A."/>
            <person name="Chen A."/>
            <person name="Janssen B.J."/>
            <person name="Plunkett B."/>
            <person name="Ampomah-Dwamena C."/>
            <person name="Voogd C."/>
            <person name="Leif D."/>
            <person name="Lafferty D."/>
            <person name="Souleyre E.J.F."/>
            <person name="Varkonyi-Gasic E."/>
            <person name="Gambi F."/>
            <person name="Hanley J."/>
            <person name="Yao J.L."/>
            <person name="Cheung J."/>
            <person name="David K.M."/>
            <person name="Warren B."/>
            <person name="Marsh K."/>
            <person name="Snowden K.C."/>
            <person name="Lin-Wang K."/>
            <person name="Brian L."/>
            <person name="Martinez-Sanchez M."/>
            <person name="Wang M."/>
            <person name="Ileperuma N."/>
            <person name="Macnee N."/>
            <person name="Campin R."/>
            <person name="McAtee P."/>
            <person name="Drummond R.S.M."/>
            <person name="Espley R.V."/>
            <person name="Ireland H.S."/>
            <person name="Wu R."/>
            <person name="Atkinson R.G."/>
            <person name="Karunairetnam S."/>
            <person name="Bulley S."/>
            <person name="Chunkath S."/>
            <person name="Hanley Z."/>
            <person name="Storey R."/>
            <person name="Thrimawithana A.H."/>
            <person name="Thomson S."/>
            <person name="David C."/>
            <person name="Testolin R."/>
            <person name="Huang H."/>
            <person name="Hellens R.P."/>
            <person name="Schaffer R.J."/>
        </authorList>
    </citation>
    <scope>NUCLEOTIDE SEQUENCE [LARGE SCALE GENOMIC DNA]</scope>
    <source>
        <strain evidence="9">cv. Red5</strain>
    </source>
</reference>
<evidence type="ECO:0000256" key="4">
    <source>
        <dbReference type="ARBA" id="ARBA00022801"/>
    </source>
</evidence>
<feature type="chain" id="PRO_5015337087" evidence="6">
    <location>
        <begin position="22"/>
        <end position="436"/>
    </location>
</feature>
<evidence type="ECO:0000256" key="2">
    <source>
        <dbReference type="ARBA" id="ARBA00022670"/>
    </source>
</evidence>
<sequence>MARALFFLLLTLLFLAHPTAAKTAGFSLKLIPMDIISSFASKNLSKTDQMKLVESSKARADYLEVVSNPSANKINFLVNRFNSGLYAVKVVLGERRETRMLQMDTATGLVWTQCAPCVRCFNQSDPIFNGNQSSTYRKIPSNNSACRTPPYRRANGQCLYGLKYGRNAITQGVLSQETFWLPYKNTLVPKQNMVFGCSNDNINFNFDRLGKVSGILGMSRAPESFVKQLDNVIGGRFSYCLVGISNTKRITTSLLSFGSDAYLPSNAISTPIVPVSNNQNYYLNLNDISVAGNRIGFPPGTFSLKRDGTGGCIIDTGTMVTLIAPSAYSRVIEAFQKYFQPFNLRKVRSKTSQGFQVCFEMKRTFTQYPPMTFHFQGADLVVKPQFLHFFDMVANYSCVALLKGNTKTILGSMHQQDVRFVYDLKNNALNFAPENC</sequence>
<keyword evidence="2" id="KW-0645">Protease</keyword>
<feature type="domain" description="Peptidase A1" evidence="7">
    <location>
        <begin position="86"/>
        <end position="432"/>
    </location>
</feature>
<dbReference type="InParanoid" id="A0A2R6QWX5"/>
<keyword evidence="5" id="KW-0325">Glycoprotein</keyword>
<organism evidence="8 9">
    <name type="scientific">Actinidia chinensis var. chinensis</name>
    <name type="common">Chinese soft-hair kiwi</name>
    <dbReference type="NCBI Taxonomy" id="1590841"/>
    <lineage>
        <taxon>Eukaryota</taxon>
        <taxon>Viridiplantae</taxon>
        <taxon>Streptophyta</taxon>
        <taxon>Embryophyta</taxon>
        <taxon>Tracheophyta</taxon>
        <taxon>Spermatophyta</taxon>
        <taxon>Magnoliopsida</taxon>
        <taxon>eudicotyledons</taxon>
        <taxon>Gunneridae</taxon>
        <taxon>Pentapetalae</taxon>
        <taxon>asterids</taxon>
        <taxon>Ericales</taxon>
        <taxon>Actinidiaceae</taxon>
        <taxon>Actinidia</taxon>
    </lineage>
</organism>
<evidence type="ECO:0000313" key="9">
    <source>
        <dbReference type="Proteomes" id="UP000241394"/>
    </source>
</evidence>
<dbReference type="Pfam" id="PF14541">
    <property type="entry name" value="TAXi_C"/>
    <property type="match status" value="1"/>
</dbReference>
<keyword evidence="9" id="KW-1185">Reference proteome</keyword>
<feature type="signal peptide" evidence="6">
    <location>
        <begin position="1"/>
        <end position="21"/>
    </location>
</feature>
<name>A0A2R6QWX5_ACTCC</name>
<gene>
    <name evidence="8" type="ORF">CEY00_Acc13761</name>
</gene>
<proteinExistence type="inferred from homology"/>
<evidence type="ECO:0000256" key="1">
    <source>
        <dbReference type="ARBA" id="ARBA00007447"/>
    </source>
</evidence>
<comment type="similarity">
    <text evidence="1">Belongs to the peptidase A1 family.</text>
</comment>